<feature type="compositionally biased region" description="Basic and acidic residues" evidence="1">
    <location>
        <begin position="624"/>
        <end position="685"/>
    </location>
</feature>
<dbReference type="InterPro" id="IPR036869">
    <property type="entry name" value="J_dom_sf"/>
</dbReference>
<reference evidence="3 4" key="1">
    <citation type="submission" date="2021-05" db="EMBL/GenBank/DDBJ databases">
        <title>Genome Assembly of Synthetic Allotetraploid Brassica napus Reveals Homoeologous Exchanges between Subgenomes.</title>
        <authorList>
            <person name="Davis J.T."/>
        </authorList>
    </citation>
    <scope>NUCLEOTIDE SEQUENCE [LARGE SCALE GENOMIC DNA]</scope>
    <source>
        <strain evidence="4">cv. Da-Ae</strain>
        <tissue evidence="3">Seedling</tissue>
    </source>
</reference>
<feature type="compositionally biased region" description="Polar residues" evidence="1">
    <location>
        <begin position="1138"/>
        <end position="1149"/>
    </location>
</feature>
<dbReference type="PRINTS" id="PR00625">
    <property type="entry name" value="JDOMAIN"/>
</dbReference>
<evidence type="ECO:0000256" key="1">
    <source>
        <dbReference type="SAM" id="MobiDB-lite"/>
    </source>
</evidence>
<protein>
    <recommendedName>
        <fullName evidence="2">J domain-containing protein</fullName>
    </recommendedName>
</protein>
<sequence length="1453" mass="161561">MSTPRVLPRSFSPSLSMKSPEAVSSGFPLLPTEPPDPDLDVMLPVNPSVPPVPPDPPPVLLVCAFLHHISSSFTTPHHRRDPKALMPWFLCASTSFSLKLLCSYAGMLSVQPLLMNPLLAEVALSSSLTTSQVSSFLQLIPVSKPRNLVSCVEHDSLKSPLRDLPYYQQEVVEILVARFLGLLTLTDCKLTSLHGSSFQVLEDWTSKVKILAVVCILYAVIITSAQPLGVQFSTAMCSSKSTPILHLKPWLHVVRPISPCFLLSQEIMLLLNGSLPCSEDVTNPLSFRFKLPLPQYEDATLYRTRLVYLAMVVHLTTINLLEEDGMPQEAPHSTLSSGPSSLQILSDFIVPFFALRTGLDLIEITDQDSGIDIAMVLFVCRMLIMECNKEEASRAKALAENMMLRGDFPKAQKLVVKAQRLFSGLESLPQMLAVCDVHCSADKKINGLENWYGILQVKQFSDDAAIKKQYRKLALLLHPDKNQFAGAEAAFKLVGEANRLLADKEKRSQYDIKRRINSQVASRQWSANFGTAKSGGDSTVRKETFWTCCEHCGYKYKYLGQYVNSKMYCSRCQRSFMAYDVGFNGVPPKPSASQKEVQNQGTCNTPVSENVEFTGVQPGSVAGKVDKKESAKEKFNEKNGGGEKNAEVRKPKIEDESMKNDTEPSKSEEGEEKMDQTADLPKADGLKPQPEVTEPEKVASRSVPDESVSRTSQAPSVNKGKRKRREIVEEPTEVRTDSKDNSRRTSSRKRQQVSGGEKGRSNGVLSPHRNRSSSKVGLKSERTTKKQKLGVGSSKRLDSGGSSVPSCVFNGKPNKSVDSGYQESLSTEDNNHKPVTHDSPDPDFHNFELATSSFAVNQVWSLYDPTDGMPRSYARITKVTEAEFKVCITWLDPLEDNNDNSVPIACGVFQDRESQEVDDRLIFSCQMLHVPGDSNTAIYPRAGEVWAVFRGWDSSWNGSSDKGTYEYDLVEVLCDFNNVDGVEVAYLGKVEGFVSLFRRNVKYGFLQLQIPPNEMLRFSHKVPSFKLTGREREGVPPGCFELDTAALPKEMFQVVKSKVDVELDRKMANGKSGGSIHEASKVEAQAKKRQKINDNHSSSSKASEGICLTHQMNSVKKSKKSVKAVDGLKLRKDPCGLSETNNQATSSPGQEKAEKKIANDDVSCGQPDVFCFSDETMTTPKKPAKVVTAADSSRIRKTHKATGNSKKRGRNDESLSQSRGNGLLNRAEKSSVSETHGPSRCTTRQENTYNFENQRSEDKFQIGQIWAIYCNDYKGMMPRKYAQVKRIDTSPEFKLHVAPLELCRPPNLMTHPLCCGTFKLKTGTADVLVPSSFSHQTKAVKKGINRYEVYPGKGEVWALYKNWNTTDCSETEEEELEIVEVVETNEQSIRVVLLTAKVCNKLLYGRCVETVAGCVDIPKTEVNRFSHQVPAFRRERSGDYQWWELDSKALIGL</sequence>
<comment type="caution">
    <text evidence="3">The sequence shown here is derived from an EMBL/GenBank/DDBJ whole genome shotgun (WGS) entry which is preliminary data.</text>
</comment>
<dbReference type="EMBL" id="JAGKQM010000019">
    <property type="protein sequence ID" value="KAH0856184.1"/>
    <property type="molecule type" value="Genomic_DNA"/>
</dbReference>
<feature type="compositionally biased region" description="Polar residues" evidence="1">
    <location>
        <begin position="816"/>
        <end position="828"/>
    </location>
</feature>
<feature type="compositionally biased region" description="Polar residues" evidence="1">
    <location>
        <begin position="1232"/>
        <end position="1248"/>
    </location>
</feature>
<dbReference type="Pfam" id="PF00226">
    <property type="entry name" value="DnaJ"/>
    <property type="match status" value="1"/>
</dbReference>
<feature type="region of interest" description="Disordered" evidence="1">
    <location>
        <begin position="1181"/>
        <end position="1248"/>
    </location>
</feature>
<proteinExistence type="predicted"/>
<evidence type="ECO:0000259" key="2">
    <source>
        <dbReference type="PROSITE" id="PS50076"/>
    </source>
</evidence>
<gene>
    <name evidence="3" type="ORF">HID58_084445</name>
</gene>
<organism evidence="3 4">
    <name type="scientific">Brassica napus</name>
    <name type="common">Rape</name>
    <dbReference type="NCBI Taxonomy" id="3708"/>
    <lineage>
        <taxon>Eukaryota</taxon>
        <taxon>Viridiplantae</taxon>
        <taxon>Streptophyta</taxon>
        <taxon>Embryophyta</taxon>
        <taxon>Tracheophyta</taxon>
        <taxon>Spermatophyta</taxon>
        <taxon>Magnoliopsida</taxon>
        <taxon>eudicotyledons</taxon>
        <taxon>Gunneridae</taxon>
        <taxon>Pentapetalae</taxon>
        <taxon>rosids</taxon>
        <taxon>malvids</taxon>
        <taxon>Brassicales</taxon>
        <taxon>Brassicaceae</taxon>
        <taxon>Brassiceae</taxon>
        <taxon>Brassica</taxon>
    </lineage>
</organism>
<feature type="compositionally biased region" description="Polar residues" evidence="1">
    <location>
        <begin position="591"/>
        <end position="608"/>
    </location>
</feature>
<dbReference type="Gene3D" id="1.10.287.110">
    <property type="entry name" value="DnaJ domain"/>
    <property type="match status" value="1"/>
</dbReference>
<feature type="region of interest" description="Disordered" evidence="1">
    <location>
        <begin position="1068"/>
        <end position="1106"/>
    </location>
</feature>
<feature type="compositionally biased region" description="Basic and acidic residues" evidence="1">
    <location>
        <begin position="694"/>
        <end position="708"/>
    </location>
</feature>
<dbReference type="Pfam" id="PF11926">
    <property type="entry name" value="DUF3444"/>
    <property type="match status" value="2"/>
</dbReference>
<dbReference type="CDD" id="cd06257">
    <property type="entry name" value="DnaJ"/>
    <property type="match status" value="1"/>
</dbReference>
<dbReference type="InterPro" id="IPR024593">
    <property type="entry name" value="DUF3444"/>
</dbReference>
<dbReference type="SMART" id="SM00271">
    <property type="entry name" value="DnaJ"/>
    <property type="match status" value="1"/>
</dbReference>
<feature type="region of interest" description="Disordered" evidence="1">
    <location>
        <begin position="590"/>
        <end position="839"/>
    </location>
</feature>
<dbReference type="SUPFAM" id="SSF46565">
    <property type="entry name" value="Chaperone J-domain"/>
    <property type="match status" value="1"/>
</dbReference>
<dbReference type="Proteomes" id="UP000824890">
    <property type="component" value="Unassembled WGS sequence"/>
</dbReference>
<feature type="compositionally biased region" description="Basic and acidic residues" evidence="1">
    <location>
        <begin position="726"/>
        <end position="743"/>
    </location>
</feature>
<keyword evidence="4" id="KW-1185">Reference proteome</keyword>
<feature type="region of interest" description="Disordered" evidence="1">
    <location>
        <begin position="1"/>
        <end position="30"/>
    </location>
</feature>
<name>A0ABQ7XLB0_BRANA</name>
<feature type="region of interest" description="Disordered" evidence="1">
    <location>
        <begin position="1132"/>
        <end position="1159"/>
    </location>
</feature>
<feature type="compositionally biased region" description="Basic and acidic residues" evidence="1">
    <location>
        <begin position="1078"/>
        <end position="1094"/>
    </location>
</feature>
<feature type="compositionally biased region" description="Basic and acidic residues" evidence="1">
    <location>
        <begin position="829"/>
        <end position="839"/>
    </location>
</feature>
<dbReference type="InterPro" id="IPR001623">
    <property type="entry name" value="DnaJ_domain"/>
</dbReference>
<feature type="domain" description="J" evidence="2">
    <location>
        <begin position="450"/>
        <end position="514"/>
    </location>
</feature>
<evidence type="ECO:0000313" key="4">
    <source>
        <dbReference type="Proteomes" id="UP000824890"/>
    </source>
</evidence>
<dbReference type="PROSITE" id="PS50076">
    <property type="entry name" value="DNAJ_2"/>
    <property type="match status" value="1"/>
</dbReference>
<dbReference type="PANTHER" id="PTHR45089">
    <property type="entry name" value="DNAJ HEAT SHOCK AMINO-TERMINAL DOMAIN PROTEIN-RELATED"/>
    <property type="match status" value="1"/>
</dbReference>
<feature type="compositionally biased region" description="Basic residues" evidence="1">
    <location>
        <begin position="1195"/>
        <end position="1209"/>
    </location>
</feature>
<evidence type="ECO:0000313" key="3">
    <source>
        <dbReference type="EMBL" id="KAH0856184.1"/>
    </source>
</evidence>
<dbReference type="PANTHER" id="PTHR45089:SF57">
    <property type="entry name" value="DNAJ HEAT SHOCK N-TERMINAL DOMAIN-CONTAINING PROTEIN"/>
    <property type="match status" value="1"/>
</dbReference>
<accession>A0ABQ7XLB0</accession>